<reference evidence="2" key="1">
    <citation type="submission" date="2022-05" db="EMBL/GenBank/DDBJ databases">
        <authorList>
            <person name="Sun X."/>
        </authorList>
    </citation>
    <scope>NUCLEOTIDE SEQUENCE</scope>
    <source>
        <strain evidence="2">Ai-910</strain>
    </source>
</reference>
<gene>
    <name evidence="2" type="ORF">M9189_03070</name>
</gene>
<sequence>MQKPIYPCIWSNNNALEMAEFYVSVFPDAEIVDQNSAATVFTISGQRILILNGGNLYRPNPSISLMYLTEDANDVIKIHSKLKEGSMELMPLDSYPFSPKYSWIEDRYGVSWQLYTGDAENIIQKVVPTIMCIGLNNGRAEEVMKFYTSVFPRSEMRGILRYTGEEGEAPGNIMHAEFKILDYLLMIMDSSYPHNFELSEGMSLVVECDTQDEIDAYWSKLTSDGGLESMCGWLKDKFGVSWQITPSDMKDLVQKPGVMQEMMKMKKLDIAKLRAAAK</sequence>
<evidence type="ECO:0000313" key="3">
    <source>
        <dbReference type="Proteomes" id="UP001056426"/>
    </source>
</evidence>
<feature type="domain" description="PhnB-like" evidence="1">
    <location>
        <begin position="125"/>
        <end position="245"/>
    </location>
</feature>
<dbReference type="Pfam" id="PF06983">
    <property type="entry name" value="3-dmu-9_3-mt"/>
    <property type="match status" value="2"/>
</dbReference>
<feature type="domain" description="PhnB-like" evidence="1">
    <location>
        <begin position="5"/>
        <end position="114"/>
    </location>
</feature>
<dbReference type="Gene3D" id="3.30.720.100">
    <property type="match status" value="1"/>
</dbReference>
<dbReference type="AlphaFoldDB" id="A0A9J6ZRN9"/>
<dbReference type="Gene3D" id="3.30.720.110">
    <property type="match status" value="1"/>
</dbReference>
<dbReference type="SUPFAM" id="SSF54593">
    <property type="entry name" value="Glyoxalase/Bleomycin resistance protein/Dihydroxybiphenyl dioxygenase"/>
    <property type="match status" value="2"/>
</dbReference>
<dbReference type="RefSeq" id="WP_250724475.1">
    <property type="nucleotide sequence ID" value="NZ_CP098400.1"/>
</dbReference>
<evidence type="ECO:0000259" key="1">
    <source>
        <dbReference type="Pfam" id="PF06983"/>
    </source>
</evidence>
<dbReference type="CDD" id="cd06588">
    <property type="entry name" value="PhnB_like"/>
    <property type="match status" value="2"/>
</dbReference>
<dbReference type="PANTHER" id="PTHR33990">
    <property type="entry name" value="PROTEIN YJDN-RELATED"/>
    <property type="match status" value="1"/>
</dbReference>
<evidence type="ECO:0000313" key="2">
    <source>
        <dbReference type="EMBL" id="URW80335.1"/>
    </source>
</evidence>
<name>A0A9J6ZRN9_9BACT</name>
<keyword evidence="3" id="KW-1185">Reference proteome</keyword>
<dbReference type="EMBL" id="CP098400">
    <property type="protein sequence ID" value="URW80335.1"/>
    <property type="molecule type" value="Genomic_DNA"/>
</dbReference>
<dbReference type="InterPro" id="IPR029068">
    <property type="entry name" value="Glyas_Bleomycin-R_OHBP_Dase"/>
</dbReference>
<dbReference type="InterPro" id="IPR028973">
    <property type="entry name" value="PhnB-like"/>
</dbReference>
<protein>
    <submittedName>
        <fullName evidence="2">VOC family protein</fullName>
    </submittedName>
</protein>
<proteinExistence type="predicted"/>
<dbReference type="Proteomes" id="UP001056426">
    <property type="component" value="Chromosome"/>
</dbReference>
<dbReference type="KEGG" id="alkq:M9189_03070"/>
<dbReference type="Gene3D" id="3.10.180.10">
    <property type="entry name" value="2,3-Dihydroxybiphenyl 1,2-Dioxygenase, domain 1"/>
    <property type="match status" value="1"/>
</dbReference>
<organism evidence="2 3">
    <name type="scientific">Xiashengella succiniciproducens</name>
    <dbReference type="NCBI Taxonomy" id="2949635"/>
    <lineage>
        <taxon>Bacteria</taxon>
        <taxon>Pseudomonadati</taxon>
        <taxon>Bacteroidota</taxon>
        <taxon>Bacteroidia</taxon>
        <taxon>Marinilabiliales</taxon>
        <taxon>Marinilabiliaceae</taxon>
        <taxon>Xiashengella</taxon>
    </lineage>
</organism>
<accession>A0A9J6ZRN9</accession>
<reference evidence="2" key="2">
    <citation type="submission" date="2022-06" db="EMBL/GenBank/DDBJ databases">
        <title>Xiashengella guii gen. nov. sp. nov., a bacterium isolated form anaerobic digestion tank.</title>
        <authorList>
            <person name="Huang H."/>
        </authorList>
    </citation>
    <scope>NUCLEOTIDE SEQUENCE</scope>
    <source>
        <strain evidence="2">Ai-910</strain>
    </source>
</reference>